<dbReference type="Proteomes" id="UP000184543">
    <property type="component" value="Unassembled WGS sequence"/>
</dbReference>
<feature type="transmembrane region" description="Helical" evidence="1">
    <location>
        <begin position="6"/>
        <end position="26"/>
    </location>
</feature>
<reference evidence="3" key="1">
    <citation type="submission" date="2016-11" db="EMBL/GenBank/DDBJ databases">
        <authorList>
            <person name="Varghese N."/>
            <person name="Submissions S."/>
        </authorList>
    </citation>
    <scope>NUCLEOTIDE SEQUENCE [LARGE SCALE GENOMIC DNA]</scope>
    <source>
        <strain evidence="3">DSM 19858</strain>
    </source>
</reference>
<keyword evidence="1" id="KW-1133">Transmembrane helix</keyword>
<accession>A0A1M6C7K3</accession>
<evidence type="ECO:0008006" key="4">
    <source>
        <dbReference type="Google" id="ProtNLM"/>
    </source>
</evidence>
<dbReference type="RefSeq" id="WP_072988471.1">
    <property type="nucleotide sequence ID" value="NZ_FQYU01000001.1"/>
</dbReference>
<organism evidence="2 3">
    <name type="scientific">Pseudozobellia thermophila</name>
    <dbReference type="NCBI Taxonomy" id="192903"/>
    <lineage>
        <taxon>Bacteria</taxon>
        <taxon>Pseudomonadati</taxon>
        <taxon>Bacteroidota</taxon>
        <taxon>Flavobacteriia</taxon>
        <taxon>Flavobacteriales</taxon>
        <taxon>Flavobacteriaceae</taxon>
        <taxon>Pseudozobellia</taxon>
    </lineage>
</organism>
<evidence type="ECO:0000313" key="2">
    <source>
        <dbReference type="EMBL" id="SHI56985.1"/>
    </source>
</evidence>
<dbReference type="EMBL" id="FQYU01000001">
    <property type="protein sequence ID" value="SHI56985.1"/>
    <property type="molecule type" value="Genomic_DNA"/>
</dbReference>
<keyword evidence="1" id="KW-0472">Membrane</keyword>
<gene>
    <name evidence="2" type="ORF">SAMN04488513_101670</name>
</gene>
<keyword evidence="1" id="KW-0812">Transmembrane</keyword>
<dbReference type="OrthoDB" id="1441845at2"/>
<dbReference type="AlphaFoldDB" id="A0A1M6C7K3"/>
<name>A0A1M6C7K3_9FLAO</name>
<proteinExistence type="predicted"/>
<dbReference type="STRING" id="192903.SAMN04488513_101670"/>
<evidence type="ECO:0000313" key="3">
    <source>
        <dbReference type="Proteomes" id="UP000184543"/>
    </source>
</evidence>
<sequence length="143" mass="16579">MNKNGHGLWNFLVVLTVIVCLLAFVLHSKNWTKVDDQGLKIISGFYYQNIDFSELDSVELLERIPPMERLNGFSAFEKEKGIFREFKDSLTDKKVYVFVDNLDHSKIKLVHHDSLKLYVNLKDSLDTEQLYQTLSGKLETPPD</sequence>
<protein>
    <recommendedName>
        <fullName evidence="4">PH domain-containing protein</fullName>
    </recommendedName>
</protein>
<keyword evidence="3" id="KW-1185">Reference proteome</keyword>
<evidence type="ECO:0000256" key="1">
    <source>
        <dbReference type="SAM" id="Phobius"/>
    </source>
</evidence>